<dbReference type="PANTHER" id="PTHR42879">
    <property type="entry name" value="3-OXOACYL-(ACYL-CARRIER-PROTEIN) REDUCTASE"/>
    <property type="match status" value="1"/>
</dbReference>
<accession>A0A7W6EBG0</accession>
<comment type="similarity">
    <text evidence="1">Belongs to the short-chain dehydrogenases/reductases (SDR) family.</text>
</comment>
<dbReference type="SUPFAM" id="SSF51735">
    <property type="entry name" value="NAD(P)-binding Rossmann-fold domains"/>
    <property type="match status" value="1"/>
</dbReference>
<keyword evidence="3" id="KW-1185">Reference proteome</keyword>
<gene>
    <name evidence="2" type="ORF">GGR95_002779</name>
</gene>
<dbReference type="InterPro" id="IPR036291">
    <property type="entry name" value="NAD(P)-bd_dom_sf"/>
</dbReference>
<sequence length="262" mass="26726">MDFGLTGKRALVMSSSRGLGLGCAQMLAAEGVHVLLTGRSSDKLAQAAAEITAKGKGKADYVVCDLTDSGAVDTLANAAAEVLGGVDILVNNTGGPPPGRMVDADVSVLAAQFDTMVLNVIALTARLLPAMQAQKWGRVITLGSSGVIQPIPNLGLSNALRSALVGWSKSLSNDVAADGVTVNMLLPGRIHTERVDELDGAAAKRTGKSLDDTRSASRATIPAGRYGTVEEFASVCAFLASANASYVTGGLIRCDGGAIKSV</sequence>
<evidence type="ECO:0000313" key="3">
    <source>
        <dbReference type="Proteomes" id="UP000530268"/>
    </source>
</evidence>
<comment type="caution">
    <text evidence="2">The sequence shown here is derived from an EMBL/GenBank/DDBJ whole genome shotgun (WGS) entry which is preliminary data.</text>
</comment>
<dbReference type="AlphaFoldDB" id="A0A7W6EBG0"/>
<keyword evidence="2" id="KW-0560">Oxidoreductase</keyword>
<evidence type="ECO:0000256" key="1">
    <source>
        <dbReference type="ARBA" id="ARBA00006484"/>
    </source>
</evidence>
<evidence type="ECO:0000313" key="2">
    <source>
        <dbReference type="EMBL" id="MBB3995128.1"/>
    </source>
</evidence>
<dbReference type="EC" id="1.1.1.100" evidence="2"/>
<dbReference type="InterPro" id="IPR050259">
    <property type="entry name" value="SDR"/>
</dbReference>
<dbReference type="PANTHER" id="PTHR42879:SF6">
    <property type="entry name" value="NADPH-DEPENDENT REDUCTASE BACG"/>
    <property type="match status" value="1"/>
</dbReference>
<dbReference type="EMBL" id="JACIEI010000011">
    <property type="protein sequence ID" value="MBB3995128.1"/>
    <property type="molecule type" value="Genomic_DNA"/>
</dbReference>
<dbReference type="InterPro" id="IPR002347">
    <property type="entry name" value="SDR_fam"/>
</dbReference>
<dbReference type="PRINTS" id="PR00081">
    <property type="entry name" value="GDHRDH"/>
</dbReference>
<dbReference type="Gene3D" id="3.40.50.720">
    <property type="entry name" value="NAD(P)-binding Rossmann-like Domain"/>
    <property type="match status" value="1"/>
</dbReference>
<dbReference type="CDD" id="cd05344">
    <property type="entry name" value="BKR_like_SDR_like"/>
    <property type="match status" value="1"/>
</dbReference>
<dbReference type="RefSeq" id="WP_184566769.1">
    <property type="nucleotide sequence ID" value="NZ_JACIEI010000011.1"/>
</dbReference>
<dbReference type="Pfam" id="PF13561">
    <property type="entry name" value="adh_short_C2"/>
    <property type="match status" value="1"/>
</dbReference>
<organism evidence="2 3">
    <name type="scientific">Sulfitobacter undariae</name>
    <dbReference type="NCBI Taxonomy" id="1563671"/>
    <lineage>
        <taxon>Bacteria</taxon>
        <taxon>Pseudomonadati</taxon>
        <taxon>Pseudomonadota</taxon>
        <taxon>Alphaproteobacteria</taxon>
        <taxon>Rhodobacterales</taxon>
        <taxon>Roseobacteraceae</taxon>
        <taxon>Sulfitobacter</taxon>
    </lineage>
</organism>
<name>A0A7W6EBG0_9RHOB</name>
<dbReference type="GO" id="GO:0004316">
    <property type="term" value="F:3-oxoacyl-[acyl-carrier-protein] reductase (NADPH) activity"/>
    <property type="evidence" value="ECO:0007669"/>
    <property type="project" value="UniProtKB-EC"/>
</dbReference>
<dbReference type="Proteomes" id="UP000530268">
    <property type="component" value="Unassembled WGS sequence"/>
</dbReference>
<reference evidence="2 3" key="1">
    <citation type="submission" date="2020-08" db="EMBL/GenBank/DDBJ databases">
        <title>Genomic Encyclopedia of Type Strains, Phase IV (KMG-IV): sequencing the most valuable type-strain genomes for metagenomic binning, comparative biology and taxonomic classification.</title>
        <authorList>
            <person name="Goeker M."/>
        </authorList>
    </citation>
    <scope>NUCLEOTIDE SEQUENCE [LARGE SCALE GENOMIC DNA]</scope>
    <source>
        <strain evidence="2 3">DSM 102234</strain>
    </source>
</reference>
<protein>
    <submittedName>
        <fullName evidence="2">3-oxoacyl-[acyl-carrier protein] reductase</fullName>
        <ecNumber evidence="2">1.1.1.100</ecNumber>
    </submittedName>
</protein>
<proteinExistence type="inferred from homology"/>